<dbReference type="GO" id="GO:0000160">
    <property type="term" value="P:phosphorelay signal transduction system"/>
    <property type="evidence" value="ECO:0007669"/>
    <property type="project" value="InterPro"/>
</dbReference>
<dbReference type="InterPro" id="IPR001789">
    <property type="entry name" value="Sig_transdc_resp-reg_receiver"/>
</dbReference>
<dbReference type="Gene3D" id="3.40.50.2300">
    <property type="match status" value="1"/>
</dbReference>
<dbReference type="EnsemblPlants" id="KRG98373">
    <property type="protein sequence ID" value="KRG98373"/>
    <property type="gene ID" value="GLYMA_18G069300"/>
</dbReference>
<dbReference type="Gramene" id="KRG98373">
    <property type="protein sequence ID" value="KRG98373"/>
    <property type="gene ID" value="GLYMA_18G069300"/>
</dbReference>
<keyword evidence="5" id="KW-1185">Reference proteome</keyword>
<dbReference type="InterPro" id="IPR011006">
    <property type="entry name" value="CheY-like_superfamily"/>
</dbReference>
<dbReference type="OrthoDB" id="1684426at2759"/>
<reference evidence="4" key="2">
    <citation type="submission" date="2018-02" db="UniProtKB">
        <authorList>
            <consortium name="EnsemblPlants"/>
        </authorList>
    </citation>
    <scope>IDENTIFICATION</scope>
    <source>
        <strain evidence="4">Williams 82</strain>
    </source>
</reference>
<dbReference type="RefSeq" id="XP_006602108.1">
    <property type="nucleotide sequence ID" value="XM_006602045.4"/>
</dbReference>
<dbReference type="PROSITE" id="PS50110">
    <property type="entry name" value="RESPONSE_REGULATORY"/>
    <property type="match status" value="1"/>
</dbReference>
<dbReference type="GO" id="GO:0005524">
    <property type="term" value="F:ATP binding"/>
    <property type="evidence" value="ECO:0007669"/>
    <property type="project" value="UniProtKB-KW"/>
</dbReference>
<evidence type="ECO:0000313" key="4">
    <source>
        <dbReference type="EnsemblPlants" id="KRG98373"/>
    </source>
</evidence>
<dbReference type="Proteomes" id="UP000008827">
    <property type="component" value="Chromosome 18"/>
</dbReference>
<dbReference type="OMA" id="GLQHPNS"/>
<protein>
    <recommendedName>
        <fullName evidence="2">Response regulatory domain-containing protein</fullName>
    </recommendedName>
</protein>
<name>I1N045_SOYBN</name>
<sequence length="175" mass="19349">MMQGNIWISPNTLGLVQGMTLLLKFQIGTSLEKSIFAPKDCSSSQFRGLKVVLAEDDGVNRTVTKKLLEKLGCQVIAVSSGFECLSDISGAGNSFRIILLDLHMPEMDGFEVAKKIQKFHSHSWHLIIALIASAQEHLREKCLLVGMNGLIQKPIVLHQIANELRTILQRAGEKL</sequence>
<dbReference type="SUPFAM" id="SSF52172">
    <property type="entry name" value="CheY-like"/>
    <property type="match status" value="1"/>
</dbReference>
<feature type="domain" description="Response regulatory" evidence="2">
    <location>
        <begin position="50"/>
        <end position="168"/>
    </location>
</feature>
<evidence type="ECO:0000313" key="3">
    <source>
        <dbReference type="EMBL" id="KRG98373.1"/>
    </source>
</evidence>
<evidence type="ECO:0000313" key="5">
    <source>
        <dbReference type="Proteomes" id="UP000008827"/>
    </source>
</evidence>
<dbReference type="GeneID" id="100796518"/>
<dbReference type="STRING" id="3847.I1N045"/>
<evidence type="ECO:0000259" key="2">
    <source>
        <dbReference type="PROSITE" id="PS50110"/>
    </source>
</evidence>
<dbReference type="PaxDb" id="3847-GLYMA18G07710.1"/>
<gene>
    <name evidence="4" type="primary">LOC100796518</name>
    <name evidence="3" type="ORF">GLYMA_18G069300</name>
</gene>
<dbReference type="HOGENOM" id="CLU_000445_69_12_1"/>
<dbReference type="Pfam" id="PF00072">
    <property type="entry name" value="Response_reg"/>
    <property type="match status" value="1"/>
</dbReference>
<reference evidence="3 4" key="1">
    <citation type="journal article" date="2010" name="Nature">
        <title>Genome sequence of the palaeopolyploid soybean.</title>
        <authorList>
            <person name="Schmutz J."/>
            <person name="Cannon S.B."/>
            <person name="Schlueter J."/>
            <person name="Ma J."/>
            <person name="Mitros T."/>
            <person name="Nelson W."/>
            <person name="Hyten D.L."/>
            <person name="Song Q."/>
            <person name="Thelen J.J."/>
            <person name="Cheng J."/>
            <person name="Xu D."/>
            <person name="Hellsten U."/>
            <person name="May G.D."/>
            <person name="Yu Y."/>
            <person name="Sakurai T."/>
            <person name="Umezawa T."/>
            <person name="Bhattacharyya M.K."/>
            <person name="Sandhu D."/>
            <person name="Valliyodan B."/>
            <person name="Lindquist E."/>
            <person name="Peto M."/>
            <person name="Grant D."/>
            <person name="Shu S."/>
            <person name="Goodstein D."/>
            <person name="Barry K."/>
            <person name="Futrell-Griggs M."/>
            <person name="Abernathy B."/>
            <person name="Du J."/>
            <person name="Tian Z."/>
            <person name="Zhu L."/>
            <person name="Gill N."/>
            <person name="Joshi T."/>
            <person name="Libault M."/>
            <person name="Sethuraman A."/>
            <person name="Zhang X.-C."/>
            <person name="Shinozaki K."/>
            <person name="Nguyen H.T."/>
            <person name="Wing R.A."/>
            <person name="Cregan P."/>
            <person name="Specht J."/>
            <person name="Grimwood J."/>
            <person name="Rokhsar D."/>
            <person name="Stacey G."/>
            <person name="Shoemaker R.C."/>
            <person name="Jackson S.A."/>
        </authorList>
    </citation>
    <scope>NUCLEOTIDE SEQUENCE [LARGE SCALE GENOMIC DNA]</scope>
    <source>
        <strain evidence="4">cv. Williams 82</strain>
        <tissue evidence="3">Callus</tissue>
    </source>
</reference>
<dbReference type="PANTHER" id="PTHR24423:SF636">
    <property type="entry name" value="ETHYLENE RECEPTOR"/>
    <property type="match status" value="1"/>
</dbReference>
<dbReference type="eggNOG" id="KOG0519">
    <property type="taxonomic scope" value="Eukaryota"/>
</dbReference>
<dbReference type="PANTHER" id="PTHR24423">
    <property type="entry name" value="TWO-COMPONENT SENSOR HISTIDINE KINASE"/>
    <property type="match status" value="1"/>
</dbReference>
<dbReference type="EMBL" id="CM000851">
    <property type="protein sequence ID" value="KRG98373.1"/>
    <property type="molecule type" value="Genomic_DNA"/>
</dbReference>
<dbReference type="GO" id="GO:0016301">
    <property type="term" value="F:kinase activity"/>
    <property type="evidence" value="ECO:0007669"/>
    <property type="project" value="UniProtKB-KW"/>
</dbReference>
<evidence type="ECO:0000256" key="1">
    <source>
        <dbReference type="PROSITE-ProRule" id="PRU00169"/>
    </source>
</evidence>
<proteinExistence type="predicted"/>
<dbReference type="SMART" id="SM00448">
    <property type="entry name" value="REC"/>
    <property type="match status" value="1"/>
</dbReference>
<keyword evidence="1" id="KW-0597">Phosphoprotein</keyword>
<dbReference type="SMR" id="I1N045"/>
<dbReference type="RefSeq" id="XP_040868025.1">
    <property type="nucleotide sequence ID" value="XM_041012091.1"/>
</dbReference>
<feature type="modified residue" description="4-aspartylphosphate" evidence="1">
    <location>
        <position position="101"/>
    </location>
</feature>
<reference evidence="3" key="3">
    <citation type="submission" date="2018-07" db="EMBL/GenBank/DDBJ databases">
        <title>WGS assembly of Glycine max.</title>
        <authorList>
            <person name="Schmutz J."/>
            <person name="Cannon S."/>
            <person name="Schlueter J."/>
            <person name="Ma J."/>
            <person name="Mitros T."/>
            <person name="Nelson W."/>
            <person name="Hyten D."/>
            <person name="Song Q."/>
            <person name="Thelen J."/>
            <person name="Cheng J."/>
            <person name="Xu D."/>
            <person name="Hellsten U."/>
            <person name="May G."/>
            <person name="Yu Y."/>
            <person name="Sakurai T."/>
            <person name="Umezawa T."/>
            <person name="Bhattacharyya M."/>
            <person name="Sandhu D."/>
            <person name="Valliyodan B."/>
            <person name="Lindquist E."/>
            <person name="Peto M."/>
            <person name="Grant D."/>
            <person name="Shu S."/>
            <person name="Goodstein D."/>
            <person name="Barry K."/>
            <person name="Futrell-Griggs M."/>
            <person name="Abernathy B."/>
            <person name="Du J."/>
            <person name="Tian Z."/>
            <person name="Zhu L."/>
            <person name="Gill N."/>
            <person name="Joshi T."/>
            <person name="Libault M."/>
            <person name="Sethuraman A."/>
            <person name="Zhang X."/>
            <person name="Shinozaki K."/>
            <person name="Nguyen H."/>
            <person name="Wing R."/>
            <person name="Cregan P."/>
            <person name="Specht J."/>
            <person name="Grimwood J."/>
            <person name="Rokhsar D."/>
            <person name="Stacey G."/>
            <person name="Shoemaker R."/>
            <person name="Jackson S."/>
        </authorList>
    </citation>
    <scope>NUCLEOTIDE SEQUENCE</scope>
    <source>
        <tissue evidence="3">Callus</tissue>
    </source>
</reference>
<dbReference type="GO" id="GO:0046872">
    <property type="term" value="F:metal ion binding"/>
    <property type="evidence" value="ECO:0007669"/>
    <property type="project" value="UniProtKB-KW"/>
</dbReference>
<dbReference type="CDD" id="cd19933">
    <property type="entry name" value="REC_ETR-like"/>
    <property type="match status" value="1"/>
</dbReference>
<dbReference type="KEGG" id="gmx:100796518"/>
<dbReference type="FunFam" id="3.40.50.2300:FF:000240">
    <property type="entry name" value="Ethylene receptor"/>
    <property type="match status" value="1"/>
</dbReference>
<dbReference type="AlphaFoldDB" id="I1N045"/>
<organism evidence="4">
    <name type="scientific">Glycine max</name>
    <name type="common">Soybean</name>
    <name type="synonym">Glycine hispida</name>
    <dbReference type="NCBI Taxonomy" id="3847"/>
    <lineage>
        <taxon>Eukaryota</taxon>
        <taxon>Viridiplantae</taxon>
        <taxon>Streptophyta</taxon>
        <taxon>Embryophyta</taxon>
        <taxon>Tracheophyta</taxon>
        <taxon>Spermatophyta</taxon>
        <taxon>Magnoliopsida</taxon>
        <taxon>eudicotyledons</taxon>
        <taxon>Gunneridae</taxon>
        <taxon>Pentapetalae</taxon>
        <taxon>rosids</taxon>
        <taxon>fabids</taxon>
        <taxon>Fabales</taxon>
        <taxon>Fabaceae</taxon>
        <taxon>Papilionoideae</taxon>
        <taxon>50 kb inversion clade</taxon>
        <taxon>NPAAA clade</taxon>
        <taxon>indigoferoid/millettioid clade</taxon>
        <taxon>Phaseoleae</taxon>
        <taxon>Glycine</taxon>
        <taxon>Glycine subgen. Soja</taxon>
    </lineage>
</organism>
<accession>I1N045</accession>